<gene>
    <name evidence="2" type="ORF">E6O51_08885</name>
</gene>
<feature type="transmembrane region" description="Helical" evidence="1">
    <location>
        <begin position="12"/>
        <end position="34"/>
    </location>
</feature>
<keyword evidence="3" id="KW-1185">Reference proteome</keyword>
<sequence>MPEATPTLRQRKIFALTRILGGLVAALYLGYVVLANLAEGRPFDGTLVFTALVALAGLGYAAWYLRDLQAVARDEAAAGRKD</sequence>
<protein>
    <submittedName>
        <fullName evidence="2">Uncharacterized protein</fullName>
    </submittedName>
</protein>
<accession>A0A4S4AQT8</accession>
<keyword evidence="1" id="KW-0472">Membrane</keyword>
<keyword evidence="1" id="KW-0812">Transmembrane</keyword>
<feature type="transmembrane region" description="Helical" evidence="1">
    <location>
        <begin position="46"/>
        <end position="65"/>
    </location>
</feature>
<dbReference type="AlphaFoldDB" id="A0A4S4AQT8"/>
<evidence type="ECO:0000256" key="1">
    <source>
        <dbReference type="SAM" id="Phobius"/>
    </source>
</evidence>
<dbReference type="Proteomes" id="UP000307956">
    <property type="component" value="Unassembled WGS sequence"/>
</dbReference>
<evidence type="ECO:0000313" key="3">
    <source>
        <dbReference type="Proteomes" id="UP000307956"/>
    </source>
</evidence>
<dbReference type="EMBL" id="SSOD01000006">
    <property type="protein sequence ID" value="THF61562.1"/>
    <property type="molecule type" value="Genomic_DNA"/>
</dbReference>
<comment type="caution">
    <text evidence="2">The sequence shown here is derived from an EMBL/GenBank/DDBJ whole genome shotgun (WGS) entry which is preliminary data.</text>
</comment>
<organism evidence="2 3">
    <name type="scientific">Pseudothauera rhizosphaerae</name>
    <dbReference type="NCBI Taxonomy" id="2565932"/>
    <lineage>
        <taxon>Bacteria</taxon>
        <taxon>Pseudomonadati</taxon>
        <taxon>Pseudomonadota</taxon>
        <taxon>Betaproteobacteria</taxon>
        <taxon>Rhodocyclales</taxon>
        <taxon>Zoogloeaceae</taxon>
        <taxon>Pseudothauera</taxon>
    </lineage>
</organism>
<dbReference type="RefSeq" id="WP_136384636.1">
    <property type="nucleotide sequence ID" value="NZ_SSOD01000006.1"/>
</dbReference>
<name>A0A4S4AQT8_9RHOO</name>
<reference evidence="2 3" key="1">
    <citation type="submission" date="2019-04" db="EMBL/GenBank/DDBJ databases">
        <title>Azoarcus rhizosphaerae sp. nov. isolated from rhizosphere of Ficus religiosa.</title>
        <authorList>
            <person name="Lin S.-Y."/>
            <person name="Hameed A."/>
            <person name="Hsu Y.-H."/>
            <person name="Young C.-C."/>
        </authorList>
    </citation>
    <scope>NUCLEOTIDE SEQUENCE [LARGE SCALE GENOMIC DNA]</scope>
    <source>
        <strain evidence="2 3">CC-YHH848</strain>
    </source>
</reference>
<keyword evidence="1" id="KW-1133">Transmembrane helix</keyword>
<proteinExistence type="predicted"/>
<evidence type="ECO:0000313" key="2">
    <source>
        <dbReference type="EMBL" id="THF61562.1"/>
    </source>
</evidence>